<dbReference type="KEGG" id="kde:CDSE_0534"/>
<dbReference type="HOGENOM" id="CLU_038816_2_0_4"/>
<keyword evidence="9 13" id="KW-0418">Kinase</keyword>
<protein>
    <recommendedName>
        <fullName evidence="4 13">Tetraacyldisaccharide 4'-kinase</fullName>
        <ecNumber evidence="3 13">2.7.1.130</ecNumber>
    </recommendedName>
    <alternativeName>
        <fullName evidence="12 13">Lipid A 4'-kinase</fullName>
    </alternativeName>
</protein>
<keyword evidence="5 13" id="KW-0444">Lipid biosynthesis</keyword>
<evidence type="ECO:0000256" key="12">
    <source>
        <dbReference type="ARBA" id="ARBA00029757"/>
    </source>
</evidence>
<dbReference type="GO" id="GO:0005524">
    <property type="term" value="F:ATP binding"/>
    <property type="evidence" value="ECO:0007669"/>
    <property type="project" value="UniProtKB-UniRule"/>
</dbReference>
<dbReference type="GO" id="GO:0009029">
    <property type="term" value="F:lipid-A 4'-kinase activity"/>
    <property type="evidence" value="ECO:0007669"/>
    <property type="project" value="UniProtKB-UniRule"/>
</dbReference>
<dbReference type="EMBL" id="CP003803">
    <property type="protein sequence ID" value="AGF46843.1"/>
    <property type="molecule type" value="Genomic_DNA"/>
</dbReference>
<dbReference type="InterPro" id="IPR003758">
    <property type="entry name" value="LpxK"/>
</dbReference>
<proteinExistence type="inferred from homology"/>
<dbReference type="Proteomes" id="UP000011547">
    <property type="component" value="Chromosome"/>
</dbReference>
<dbReference type="Pfam" id="PF02606">
    <property type="entry name" value="LpxK"/>
    <property type="match status" value="1"/>
</dbReference>
<dbReference type="STRING" id="1208919.CDSE_0534"/>
<comment type="similarity">
    <text evidence="13">Belongs to the LpxK family.</text>
</comment>
<dbReference type="HAMAP" id="MF_00409">
    <property type="entry name" value="LpxK"/>
    <property type="match status" value="1"/>
</dbReference>
<evidence type="ECO:0000313" key="15">
    <source>
        <dbReference type="Proteomes" id="UP000011547"/>
    </source>
</evidence>
<dbReference type="OrthoDB" id="9766423at2"/>
<keyword evidence="15" id="KW-1185">Reference proteome</keyword>
<dbReference type="AlphaFoldDB" id="M1L265"/>
<dbReference type="eggNOG" id="COG1663">
    <property type="taxonomic scope" value="Bacteria"/>
</dbReference>
<evidence type="ECO:0000256" key="9">
    <source>
        <dbReference type="ARBA" id="ARBA00022777"/>
    </source>
</evidence>
<dbReference type="NCBIfam" id="TIGR00682">
    <property type="entry name" value="lpxK"/>
    <property type="match status" value="1"/>
</dbReference>
<evidence type="ECO:0000256" key="11">
    <source>
        <dbReference type="ARBA" id="ARBA00023098"/>
    </source>
</evidence>
<evidence type="ECO:0000256" key="6">
    <source>
        <dbReference type="ARBA" id="ARBA00022556"/>
    </source>
</evidence>
<feature type="binding site" evidence="13">
    <location>
        <begin position="58"/>
        <end position="65"/>
    </location>
    <ligand>
        <name>ATP</name>
        <dbReference type="ChEBI" id="CHEBI:30616"/>
    </ligand>
</feature>
<dbReference type="PATRIC" id="fig|1208919.3.peg.281"/>
<dbReference type="GO" id="GO:0005886">
    <property type="term" value="C:plasma membrane"/>
    <property type="evidence" value="ECO:0007669"/>
    <property type="project" value="TreeGrafter"/>
</dbReference>
<sequence length="347" mass="39714">MKYFIQNQWNKKGLLSNILYPFSYIVITTNFIKKKIYDYGIIKKYRPNIPTIIVGNIYIGGTGKTPLVISIVNKLKSLGWKPGVISRGYGVKIGKDAIVEHNKVSAKIFGDEPALINRETGVPISVHPNRIKAAKALMLYDNTLNVLICDDGLQHIALERDFEIIVQDDRKYGNGRVIPSGPLRETLNRLNTVHAIINNVPHYIYNKSININNKKPFELNMFLKPSNAYNLTNPQIVKPLKYFANNNKFKKIVAIAGIGNHERFMETLNQHNIYPSSYIKLNDHSKIEKSNFSQIFADIILMTSKDAIKYAGIEDSRLWEIKVEAQISNDVFYYYLSDFISKFHNNI</sequence>
<evidence type="ECO:0000256" key="10">
    <source>
        <dbReference type="ARBA" id="ARBA00022840"/>
    </source>
</evidence>
<evidence type="ECO:0000256" key="3">
    <source>
        <dbReference type="ARBA" id="ARBA00012071"/>
    </source>
</evidence>
<organism evidence="14 15">
    <name type="scientific">Candidatus Kinetoplastidibacterium desouzai TCC079E</name>
    <dbReference type="NCBI Taxonomy" id="1208919"/>
    <lineage>
        <taxon>Bacteria</taxon>
        <taxon>Pseudomonadati</taxon>
        <taxon>Pseudomonadota</taxon>
        <taxon>Betaproteobacteria</taxon>
        <taxon>Candidatus Kinetoplastidibacterium</taxon>
    </lineage>
</organism>
<dbReference type="InterPro" id="IPR027417">
    <property type="entry name" value="P-loop_NTPase"/>
</dbReference>
<keyword evidence="7 13" id="KW-0808">Transferase</keyword>
<evidence type="ECO:0000256" key="13">
    <source>
        <dbReference type="HAMAP-Rule" id="MF_00409"/>
    </source>
</evidence>
<gene>
    <name evidence="13" type="primary">lpxK</name>
    <name evidence="14" type="ORF">CDSE_0534</name>
</gene>
<keyword evidence="11 13" id="KW-0443">Lipid metabolism</keyword>
<name>M1L265_9PROT</name>
<keyword evidence="10 13" id="KW-0067">ATP-binding</keyword>
<dbReference type="GO" id="GO:0009244">
    <property type="term" value="P:lipopolysaccharide core region biosynthetic process"/>
    <property type="evidence" value="ECO:0007669"/>
    <property type="project" value="TreeGrafter"/>
</dbReference>
<comment type="pathway">
    <text evidence="2 13">Glycolipid biosynthesis; lipid IV(A) biosynthesis; lipid IV(A) from (3R)-3-hydroxytetradecanoyl-[acyl-carrier-protein] and UDP-N-acetyl-alpha-D-glucosamine: step 6/6.</text>
</comment>
<keyword evidence="8 13" id="KW-0547">Nucleotide-binding</keyword>
<accession>M1L265</accession>
<dbReference type="PANTHER" id="PTHR42724">
    <property type="entry name" value="TETRAACYLDISACCHARIDE 4'-KINASE"/>
    <property type="match status" value="1"/>
</dbReference>
<evidence type="ECO:0000256" key="7">
    <source>
        <dbReference type="ARBA" id="ARBA00022679"/>
    </source>
</evidence>
<evidence type="ECO:0000256" key="1">
    <source>
        <dbReference type="ARBA" id="ARBA00002274"/>
    </source>
</evidence>
<keyword evidence="6 13" id="KW-0441">Lipid A biosynthesis</keyword>
<reference evidence="14 15" key="1">
    <citation type="journal article" date="2013" name="Genome Biol. Evol.">
        <title>Genome evolution and phylogenomic analysis of candidatus kinetoplastibacterium, the betaproteobacterial endosymbionts of strigomonas and angomonas.</title>
        <authorList>
            <person name="Alves J.M."/>
            <person name="Serrano M.G."/>
            <person name="Maia da Silva F."/>
            <person name="Voegtly L.J."/>
            <person name="Matveyev A.V."/>
            <person name="Teixeira M.M."/>
            <person name="Camargo E.P."/>
            <person name="Buck G.A."/>
        </authorList>
    </citation>
    <scope>NUCLEOTIDE SEQUENCE [LARGE SCALE GENOMIC DNA]</scope>
    <source>
        <strain evidence="14 15">TCC079E</strain>
    </source>
</reference>
<evidence type="ECO:0000256" key="8">
    <source>
        <dbReference type="ARBA" id="ARBA00022741"/>
    </source>
</evidence>
<comment type="catalytic activity">
    <reaction evidence="13">
        <text>a lipid A disaccharide + ATP = a lipid IVA + ADP + H(+)</text>
        <dbReference type="Rhea" id="RHEA:67840"/>
        <dbReference type="ChEBI" id="CHEBI:15378"/>
        <dbReference type="ChEBI" id="CHEBI:30616"/>
        <dbReference type="ChEBI" id="CHEBI:176343"/>
        <dbReference type="ChEBI" id="CHEBI:176425"/>
        <dbReference type="ChEBI" id="CHEBI:456216"/>
        <dbReference type="EC" id="2.7.1.130"/>
    </reaction>
</comment>
<dbReference type="UniPathway" id="UPA00359">
    <property type="reaction ID" value="UER00482"/>
</dbReference>
<evidence type="ECO:0000313" key="14">
    <source>
        <dbReference type="EMBL" id="AGF46843.1"/>
    </source>
</evidence>
<dbReference type="PANTHER" id="PTHR42724:SF1">
    <property type="entry name" value="TETRAACYLDISACCHARIDE 4'-KINASE, MITOCHONDRIAL-RELATED"/>
    <property type="match status" value="1"/>
</dbReference>
<dbReference type="SUPFAM" id="SSF52540">
    <property type="entry name" value="P-loop containing nucleoside triphosphate hydrolases"/>
    <property type="match status" value="1"/>
</dbReference>
<evidence type="ECO:0000256" key="2">
    <source>
        <dbReference type="ARBA" id="ARBA00004870"/>
    </source>
</evidence>
<evidence type="ECO:0000256" key="4">
    <source>
        <dbReference type="ARBA" id="ARBA00016436"/>
    </source>
</evidence>
<evidence type="ECO:0000256" key="5">
    <source>
        <dbReference type="ARBA" id="ARBA00022516"/>
    </source>
</evidence>
<dbReference type="EC" id="2.7.1.130" evidence="3 13"/>
<dbReference type="GO" id="GO:0009245">
    <property type="term" value="P:lipid A biosynthetic process"/>
    <property type="evidence" value="ECO:0007669"/>
    <property type="project" value="UniProtKB-UniRule"/>
</dbReference>
<dbReference type="RefSeq" id="WP_015396254.1">
    <property type="nucleotide sequence ID" value="NC_020294.1"/>
</dbReference>
<comment type="function">
    <text evidence="1 13">Transfers the gamma-phosphate of ATP to the 4'-position of a tetraacyldisaccharide 1-phosphate intermediate (termed DS-1-P) to form tetraacyldisaccharide 1,4'-bis-phosphate (lipid IVA).</text>
</comment>